<dbReference type="PANTHER" id="PTHR43465">
    <property type="entry name" value="DUF1680 DOMAIN PROTEIN (AFU_ORTHOLOGUE AFUA_1G08910)"/>
    <property type="match status" value="1"/>
</dbReference>
<evidence type="ECO:0000313" key="5">
    <source>
        <dbReference type="Proteomes" id="UP000574133"/>
    </source>
</evidence>
<dbReference type="InterPro" id="IPR049174">
    <property type="entry name" value="Beta-AFase-like"/>
</dbReference>
<dbReference type="InterPro" id="IPR049049">
    <property type="entry name" value="Beta-AFase-like_GH127_C"/>
</dbReference>
<organism evidence="4 5">
    <name type="scientific">Cohnella lubricantis</name>
    <dbReference type="NCBI Taxonomy" id="2163172"/>
    <lineage>
        <taxon>Bacteria</taxon>
        <taxon>Bacillati</taxon>
        <taxon>Bacillota</taxon>
        <taxon>Bacilli</taxon>
        <taxon>Bacillales</taxon>
        <taxon>Paenibacillaceae</taxon>
        <taxon>Cohnella</taxon>
    </lineage>
</organism>
<sequence>MNRIQSQIKQLPLTNVILQDRFWSEYIQLVRDVVVPYQWEALNDRIPGTEPSHAIQNFKIAAGLAQGEFHGMVFQDTDVAKWLEAVAYLLASERDPELEQIVDGVIDVIAKAQQEDGYLNTYFTLKEPGKRWTNLAECHELYSAGHMIEAGVAYYKATGKRNLLDVVIKFADHIDDVFGYTPGKLQGYDGHQEIELALLRLYDVTGNEKYVRLSQFFLQERGKDKNPHFYDVELEKRGNTTHFGRWMLDDKTYSQAHELVTKQDRAVGHAVRFVYMCTGMAHLAAVTGDSEMLEACKRLWDNMENKQMYITGGIGSQQHGEAFSIDYDLPNDTVYAETCASVGLVFFAQRMLMLQPHGRYADVMERALYNTVIAGMSQDGKSFFYVNPLEVHPQACKANHKYHHVKTVRQSWFGCACCPPNVARLLASLGQYVYTSREDTVYANLYIGGEAKLELAGAQVQISQHSNYPWDGDIYFTIDTDRTAEFTLAVRIPGWCEGASISINGDDQPLTAIVVDGYAMLSREWKPGDQVQLVLPMTVERMKGHPLVRHTAGKTALQRGPIVFCLEEADNGPNLHQIYLLKDAELNTELDVSLFRGVQVIKAAGVRQCSDNWGDSLYRRNPKVEEIRSELKFIPYFAWANRGEGEMRVWIDEK</sequence>
<gene>
    <name evidence="4" type="ORF">H4Q31_20210</name>
</gene>
<dbReference type="RefSeq" id="WP_185180869.1">
    <property type="nucleotide sequence ID" value="NZ_CBCSEP010000045.1"/>
</dbReference>
<feature type="domain" description="Non-reducing end beta-L-arabinofuranosidase-like GH127 middle" evidence="2">
    <location>
        <begin position="440"/>
        <end position="537"/>
    </location>
</feature>
<proteinExistence type="predicted"/>
<dbReference type="InterPro" id="IPR008928">
    <property type="entry name" value="6-hairpin_glycosidase_sf"/>
</dbReference>
<dbReference type="Pfam" id="PF07944">
    <property type="entry name" value="Beta-AFase-like_GH127_cat"/>
    <property type="match status" value="1"/>
</dbReference>
<dbReference type="PANTHER" id="PTHR43465:SF2">
    <property type="entry name" value="DUF1680 DOMAIN PROTEIN (AFU_ORTHOLOGUE AFUA_1G08910)"/>
    <property type="match status" value="1"/>
</dbReference>
<evidence type="ECO:0000259" key="1">
    <source>
        <dbReference type="Pfam" id="PF07944"/>
    </source>
</evidence>
<name>A0A841TK87_9BACL</name>
<dbReference type="GO" id="GO:0005975">
    <property type="term" value="P:carbohydrate metabolic process"/>
    <property type="evidence" value="ECO:0007669"/>
    <property type="project" value="InterPro"/>
</dbReference>
<dbReference type="Pfam" id="PF20737">
    <property type="entry name" value="Glyco_hydro127C"/>
    <property type="match status" value="1"/>
</dbReference>
<evidence type="ECO:0000259" key="2">
    <source>
        <dbReference type="Pfam" id="PF20736"/>
    </source>
</evidence>
<evidence type="ECO:0000313" key="4">
    <source>
        <dbReference type="EMBL" id="MBB6679610.1"/>
    </source>
</evidence>
<dbReference type="Proteomes" id="UP000574133">
    <property type="component" value="Unassembled WGS sequence"/>
</dbReference>
<dbReference type="GO" id="GO:0016787">
    <property type="term" value="F:hydrolase activity"/>
    <property type="evidence" value="ECO:0007669"/>
    <property type="project" value="UniProtKB-KW"/>
</dbReference>
<dbReference type="SUPFAM" id="SSF48208">
    <property type="entry name" value="Six-hairpin glycosidases"/>
    <property type="match status" value="1"/>
</dbReference>
<accession>A0A841TK87</accession>
<reference evidence="4 5" key="1">
    <citation type="submission" date="2020-08" db="EMBL/GenBank/DDBJ databases">
        <title>Cohnella phylogeny.</title>
        <authorList>
            <person name="Dunlap C."/>
        </authorList>
    </citation>
    <scope>NUCLEOTIDE SEQUENCE [LARGE SCALE GENOMIC DNA]</scope>
    <source>
        <strain evidence="4 5">DSM 103658</strain>
    </source>
</reference>
<dbReference type="AlphaFoldDB" id="A0A841TK87"/>
<dbReference type="Pfam" id="PF20736">
    <property type="entry name" value="Glyco_hydro127M"/>
    <property type="match status" value="1"/>
</dbReference>
<dbReference type="EMBL" id="JACJVN010000096">
    <property type="protein sequence ID" value="MBB6679610.1"/>
    <property type="molecule type" value="Genomic_DNA"/>
</dbReference>
<protein>
    <submittedName>
        <fullName evidence="4">Glycoside hydrolase family 127 protein</fullName>
    </submittedName>
</protein>
<evidence type="ECO:0000259" key="3">
    <source>
        <dbReference type="Pfam" id="PF20737"/>
    </source>
</evidence>
<keyword evidence="5" id="KW-1185">Reference proteome</keyword>
<feature type="domain" description="Non-reducing end beta-L-arabinofuranosidase-like GH127 C-terminal" evidence="3">
    <location>
        <begin position="539"/>
        <end position="651"/>
    </location>
</feature>
<comment type="caution">
    <text evidence="4">The sequence shown here is derived from an EMBL/GenBank/DDBJ whole genome shotgun (WGS) entry which is preliminary data.</text>
</comment>
<dbReference type="InterPro" id="IPR012878">
    <property type="entry name" value="Beta-AFase-like_GH127_cat"/>
</dbReference>
<feature type="domain" description="Non-reducing end beta-L-arabinofuranosidase-like GH127 catalytic" evidence="1">
    <location>
        <begin position="15"/>
        <end position="430"/>
    </location>
</feature>
<keyword evidence="4" id="KW-0378">Hydrolase</keyword>
<dbReference type="Gene3D" id="1.50.10.20">
    <property type="match status" value="1"/>
</dbReference>
<dbReference type="InterPro" id="IPR049046">
    <property type="entry name" value="Beta-AFase-like_GH127_middle"/>
</dbReference>